<gene>
    <name evidence="3" type="ORF">O181_048000</name>
</gene>
<dbReference type="AlphaFoldDB" id="A0A9Q3HNR9"/>
<protein>
    <submittedName>
        <fullName evidence="3">Uncharacterized protein</fullName>
    </submittedName>
</protein>
<dbReference type="EMBL" id="AVOT02020236">
    <property type="protein sequence ID" value="MBW0508285.1"/>
    <property type="molecule type" value="Genomic_DNA"/>
</dbReference>
<feature type="region of interest" description="Disordered" evidence="1">
    <location>
        <begin position="87"/>
        <end position="114"/>
    </location>
</feature>
<feature type="transmembrane region" description="Helical" evidence="2">
    <location>
        <begin position="21"/>
        <end position="42"/>
    </location>
</feature>
<proteinExistence type="predicted"/>
<keyword evidence="2" id="KW-0472">Membrane</keyword>
<evidence type="ECO:0000256" key="1">
    <source>
        <dbReference type="SAM" id="MobiDB-lite"/>
    </source>
</evidence>
<keyword evidence="2" id="KW-1133">Transmembrane helix</keyword>
<reference evidence="3" key="1">
    <citation type="submission" date="2021-03" db="EMBL/GenBank/DDBJ databases">
        <title>Draft genome sequence of rust myrtle Austropuccinia psidii MF-1, a brazilian biotype.</title>
        <authorList>
            <person name="Quecine M.C."/>
            <person name="Pachon D.M.R."/>
            <person name="Bonatelli M.L."/>
            <person name="Correr F.H."/>
            <person name="Franceschini L.M."/>
            <person name="Leite T.F."/>
            <person name="Margarido G.R.A."/>
            <person name="Almeida C.A."/>
            <person name="Ferrarezi J.A."/>
            <person name="Labate C.A."/>
        </authorList>
    </citation>
    <scope>NUCLEOTIDE SEQUENCE</scope>
    <source>
        <strain evidence="3">MF-1</strain>
    </source>
</reference>
<sequence length="138" mass="15308">MSWNLQLGRQGDRHISPLDHLGRIFIFKLAICAFVLLAQLIPDRSLGLHLLQTSYLSFLYPLYQKSLELAFSFLFLGIRTMTSVTSTHGADQPAHNGTDTKMSTSVPSPVTRTNPAGLISCRFALPKSSNPGRSYIRT</sequence>
<organism evidence="3 4">
    <name type="scientific">Austropuccinia psidii MF-1</name>
    <dbReference type="NCBI Taxonomy" id="1389203"/>
    <lineage>
        <taxon>Eukaryota</taxon>
        <taxon>Fungi</taxon>
        <taxon>Dikarya</taxon>
        <taxon>Basidiomycota</taxon>
        <taxon>Pucciniomycotina</taxon>
        <taxon>Pucciniomycetes</taxon>
        <taxon>Pucciniales</taxon>
        <taxon>Sphaerophragmiaceae</taxon>
        <taxon>Austropuccinia</taxon>
    </lineage>
</organism>
<feature type="transmembrane region" description="Helical" evidence="2">
    <location>
        <begin position="62"/>
        <end position="78"/>
    </location>
</feature>
<evidence type="ECO:0000313" key="4">
    <source>
        <dbReference type="Proteomes" id="UP000765509"/>
    </source>
</evidence>
<keyword evidence="2" id="KW-0812">Transmembrane</keyword>
<accession>A0A9Q3HNR9</accession>
<name>A0A9Q3HNR9_9BASI</name>
<keyword evidence="4" id="KW-1185">Reference proteome</keyword>
<evidence type="ECO:0000313" key="3">
    <source>
        <dbReference type="EMBL" id="MBW0508285.1"/>
    </source>
</evidence>
<evidence type="ECO:0000256" key="2">
    <source>
        <dbReference type="SAM" id="Phobius"/>
    </source>
</evidence>
<dbReference type="Proteomes" id="UP000765509">
    <property type="component" value="Unassembled WGS sequence"/>
</dbReference>
<comment type="caution">
    <text evidence="3">The sequence shown here is derived from an EMBL/GenBank/DDBJ whole genome shotgun (WGS) entry which is preliminary data.</text>
</comment>